<evidence type="ECO:0000256" key="1">
    <source>
        <dbReference type="ARBA" id="ARBA00004141"/>
    </source>
</evidence>
<evidence type="ECO:0000313" key="6">
    <source>
        <dbReference type="WBParaSite" id="Pan_g10464.t1"/>
    </source>
</evidence>
<dbReference type="Pfam" id="PF10292">
    <property type="entry name" value="7TM_GPCR_Srab"/>
    <property type="match status" value="1"/>
</dbReference>
<reference evidence="6" key="2">
    <citation type="submission" date="2020-10" db="UniProtKB">
        <authorList>
            <consortium name="WormBaseParasite"/>
        </authorList>
    </citation>
    <scope>IDENTIFICATION</scope>
</reference>
<evidence type="ECO:0000256" key="3">
    <source>
        <dbReference type="ARBA" id="ARBA00022989"/>
    </source>
</evidence>
<dbReference type="Proteomes" id="UP000492821">
    <property type="component" value="Unassembled WGS sequence"/>
</dbReference>
<dbReference type="GO" id="GO:0016020">
    <property type="term" value="C:membrane"/>
    <property type="evidence" value="ECO:0007669"/>
    <property type="project" value="UniProtKB-SubCell"/>
</dbReference>
<evidence type="ECO:0000256" key="2">
    <source>
        <dbReference type="ARBA" id="ARBA00022692"/>
    </source>
</evidence>
<accession>A0A7E4ZQ50</accession>
<keyword evidence="3" id="KW-1133">Transmembrane helix</keyword>
<proteinExistence type="predicted"/>
<reference evidence="5" key="1">
    <citation type="journal article" date="2013" name="Genetics">
        <title>The draft genome and transcriptome of Panagrellus redivivus are shaped by the harsh demands of a free-living lifestyle.</title>
        <authorList>
            <person name="Srinivasan J."/>
            <person name="Dillman A.R."/>
            <person name="Macchietto M.G."/>
            <person name="Heikkinen L."/>
            <person name="Lakso M."/>
            <person name="Fracchia K.M."/>
            <person name="Antoshechkin I."/>
            <person name="Mortazavi A."/>
            <person name="Wong G."/>
            <person name="Sternberg P.W."/>
        </authorList>
    </citation>
    <scope>NUCLEOTIDE SEQUENCE [LARGE SCALE GENOMIC DNA]</scope>
    <source>
        <strain evidence="5">MT8872</strain>
    </source>
</reference>
<protein>
    <submittedName>
        <fullName evidence="6">7TM_GPCR_Srx domain-containing protein</fullName>
    </submittedName>
</protein>
<keyword evidence="4" id="KW-0472">Membrane</keyword>
<name>A0A7E4ZQ50_PANRE</name>
<evidence type="ECO:0000313" key="5">
    <source>
        <dbReference type="Proteomes" id="UP000492821"/>
    </source>
</evidence>
<keyword evidence="5" id="KW-1185">Reference proteome</keyword>
<comment type="subcellular location">
    <subcellularLocation>
        <location evidence="1">Membrane</location>
        <topology evidence="1">Multi-pass membrane protein</topology>
    </subcellularLocation>
</comment>
<dbReference type="WBParaSite" id="Pan_g10464.t1">
    <property type="protein sequence ID" value="Pan_g10464.t1"/>
    <property type="gene ID" value="Pan_g10464"/>
</dbReference>
<dbReference type="InterPro" id="IPR019408">
    <property type="entry name" value="7TM_GPCR_serpentine_rcpt_Srab"/>
</dbReference>
<dbReference type="AlphaFoldDB" id="A0A7E4ZQ50"/>
<keyword evidence="2" id="KW-0812">Transmembrane</keyword>
<organism evidence="5 6">
    <name type="scientific">Panagrellus redivivus</name>
    <name type="common">Microworm</name>
    <dbReference type="NCBI Taxonomy" id="6233"/>
    <lineage>
        <taxon>Eukaryota</taxon>
        <taxon>Metazoa</taxon>
        <taxon>Ecdysozoa</taxon>
        <taxon>Nematoda</taxon>
        <taxon>Chromadorea</taxon>
        <taxon>Rhabditida</taxon>
        <taxon>Tylenchina</taxon>
        <taxon>Panagrolaimomorpha</taxon>
        <taxon>Panagrolaimoidea</taxon>
        <taxon>Panagrolaimidae</taxon>
        <taxon>Panagrellus</taxon>
    </lineage>
</organism>
<sequence length="210" mass="24398">MYVMSFLFIVRPIVQTTEVIFICADGENNNALLYIHCVRDMAVIGIRFIWLEVGVERIIATVYVGTYEKSMMMFSVIRNKNKTFRQLSNLTGERALKLTEKYQIIENIRSMDYLIPHSNIDAVTDLITVVASFFGRYFYDRIGSAAIYNFVRIKYPNGRIRYLLDQKEPKTPKTAQTIPRQGRRPLNDQCFSVRGIRPQKRRAFCEESAG</sequence>
<evidence type="ECO:0000256" key="4">
    <source>
        <dbReference type="ARBA" id="ARBA00023136"/>
    </source>
</evidence>